<protein>
    <submittedName>
        <fullName evidence="1">Uncharacterized protein</fullName>
    </submittedName>
</protein>
<name>M7NZB7_9BACT</name>
<evidence type="ECO:0000313" key="1">
    <source>
        <dbReference type="EMBL" id="EMR03694.1"/>
    </source>
</evidence>
<reference evidence="1 2" key="1">
    <citation type="journal article" date="2013" name="Genome Announc.">
        <title>Draft Genome Sequence of Cesiribacter andamanensis Strain AMV16T, Isolated from a Soil Sample from a Mud Volcano in the Andaman Islands, India.</title>
        <authorList>
            <person name="Shivaji S."/>
            <person name="Ara S."/>
            <person name="Begum Z."/>
            <person name="Srinivas T.N."/>
            <person name="Singh A."/>
            <person name="Kumar Pinnaka A."/>
        </authorList>
    </citation>
    <scope>NUCLEOTIDE SEQUENCE [LARGE SCALE GENOMIC DNA]</scope>
    <source>
        <strain evidence="1 2">AMV16</strain>
    </source>
</reference>
<dbReference type="EMBL" id="AODQ01000019">
    <property type="protein sequence ID" value="EMR03694.1"/>
    <property type="molecule type" value="Genomic_DNA"/>
</dbReference>
<proteinExistence type="predicted"/>
<evidence type="ECO:0000313" key="2">
    <source>
        <dbReference type="Proteomes" id="UP000011910"/>
    </source>
</evidence>
<gene>
    <name evidence="1" type="ORF">ADICEAN_01128</name>
</gene>
<organism evidence="1 2">
    <name type="scientific">Cesiribacter andamanensis AMV16</name>
    <dbReference type="NCBI Taxonomy" id="1279009"/>
    <lineage>
        <taxon>Bacteria</taxon>
        <taxon>Pseudomonadati</taxon>
        <taxon>Bacteroidota</taxon>
        <taxon>Cytophagia</taxon>
        <taxon>Cytophagales</taxon>
        <taxon>Cesiribacteraceae</taxon>
        <taxon>Cesiribacter</taxon>
    </lineage>
</organism>
<sequence>MITKELLQEVPQDEIVINVSFDLRKLYLIPFAYIYLKINYPKIVKIFITQNNSNYGEILGLEKFRSRIDLSRYNVLTYIHSKGVTKPNSKPVSDWRALMRYFIMHKYDDAIKVFARGYELYGVNLFREDENPANKNMYAFRHSKYIYRGNFIILNLDKLRSKLCTVTIDRDYYSVEGLWGKLTTIDKAYNAHSSSISHYNYEYPSEKYIL</sequence>
<dbReference type="RefSeq" id="WP_009194528.1">
    <property type="nucleotide sequence ID" value="NZ_AODQ01000019.1"/>
</dbReference>
<accession>M7NZB7</accession>
<comment type="caution">
    <text evidence="1">The sequence shown here is derived from an EMBL/GenBank/DDBJ whole genome shotgun (WGS) entry which is preliminary data.</text>
</comment>
<dbReference type="STRING" id="1279009.ADICEAN_01128"/>
<dbReference type="AlphaFoldDB" id="M7NZB7"/>
<dbReference type="Proteomes" id="UP000011910">
    <property type="component" value="Unassembled WGS sequence"/>
</dbReference>
<keyword evidence="2" id="KW-1185">Reference proteome</keyword>